<proteinExistence type="predicted"/>
<name>A0A9N9DJX9_FUNMO</name>
<reference evidence="1" key="1">
    <citation type="submission" date="2021-06" db="EMBL/GenBank/DDBJ databases">
        <authorList>
            <person name="Kallberg Y."/>
            <person name="Tangrot J."/>
            <person name="Rosling A."/>
        </authorList>
    </citation>
    <scope>NUCLEOTIDE SEQUENCE</scope>
    <source>
        <strain evidence="1">87-6 pot B 2015</strain>
    </source>
</reference>
<gene>
    <name evidence="1" type="ORF">FMOSSE_LOCUS10863</name>
</gene>
<dbReference type="EMBL" id="CAJVPP010003848">
    <property type="protein sequence ID" value="CAG8638520.1"/>
    <property type="molecule type" value="Genomic_DNA"/>
</dbReference>
<keyword evidence="2" id="KW-1185">Reference proteome</keyword>
<organism evidence="1 2">
    <name type="scientific">Funneliformis mosseae</name>
    <name type="common">Endomycorrhizal fungus</name>
    <name type="synonym">Glomus mosseae</name>
    <dbReference type="NCBI Taxonomy" id="27381"/>
    <lineage>
        <taxon>Eukaryota</taxon>
        <taxon>Fungi</taxon>
        <taxon>Fungi incertae sedis</taxon>
        <taxon>Mucoromycota</taxon>
        <taxon>Glomeromycotina</taxon>
        <taxon>Glomeromycetes</taxon>
        <taxon>Glomerales</taxon>
        <taxon>Glomeraceae</taxon>
        <taxon>Funneliformis</taxon>
    </lineage>
</organism>
<evidence type="ECO:0000313" key="2">
    <source>
        <dbReference type="Proteomes" id="UP000789375"/>
    </source>
</evidence>
<accession>A0A9N9DJX9</accession>
<dbReference type="AlphaFoldDB" id="A0A9N9DJX9"/>
<comment type="caution">
    <text evidence="1">The sequence shown here is derived from an EMBL/GenBank/DDBJ whole genome shotgun (WGS) entry which is preliminary data.</text>
</comment>
<protein>
    <submittedName>
        <fullName evidence="1">1346_t:CDS:1</fullName>
    </submittedName>
</protein>
<evidence type="ECO:0000313" key="1">
    <source>
        <dbReference type="EMBL" id="CAG8638520.1"/>
    </source>
</evidence>
<sequence>MHIIKEQNLPTRGAIRAHDGHFLTKDTKNSVLQFHWNKDDPLNEKQQHSIFRIDQNGELHDEEGRRIIWKSKNEKIYWIKVEQLGKNEYVLKTIDTENNKDKKYITINIEDLELKDEPESSSIFTIIT</sequence>
<dbReference type="Proteomes" id="UP000789375">
    <property type="component" value="Unassembled WGS sequence"/>
</dbReference>